<gene>
    <name evidence="6" type="ORF">HELGO_WM95043</name>
</gene>
<keyword evidence="2" id="KW-0479">Metal-binding</keyword>
<dbReference type="InterPro" id="IPR006913">
    <property type="entry name" value="CENP-V/GFA"/>
</dbReference>
<dbReference type="PANTHER" id="PTHR33337">
    <property type="entry name" value="GFA DOMAIN-CONTAINING PROTEIN"/>
    <property type="match status" value="1"/>
</dbReference>
<dbReference type="GO" id="GO:0046872">
    <property type="term" value="F:metal ion binding"/>
    <property type="evidence" value="ECO:0007669"/>
    <property type="project" value="UniProtKB-KW"/>
</dbReference>
<reference evidence="6" key="1">
    <citation type="submission" date="2020-01" db="EMBL/GenBank/DDBJ databases">
        <authorList>
            <person name="Meier V. D."/>
            <person name="Meier V D."/>
        </authorList>
    </citation>
    <scope>NUCLEOTIDE SEQUENCE</scope>
    <source>
        <strain evidence="6">HLG_WM_MAG_08</strain>
    </source>
</reference>
<keyword evidence="4" id="KW-0456">Lyase</keyword>
<protein>
    <submittedName>
        <fullName evidence="6">Gfa-like protein</fullName>
    </submittedName>
</protein>
<feature type="domain" description="CENP-V/GFA" evidence="5">
    <location>
        <begin position="5"/>
        <end position="122"/>
    </location>
</feature>
<dbReference type="SUPFAM" id="SSF51316">
    <property type="entry name" value="Mss4-like"/>
    <property type="match status" value="1"/>
</dbReference>
<proteinExistence type="inferred from homology"/>
<evidence type="ECO:0000313" key="6">
    <source>
        <dbReference type="EMBL" id="CAA6811673.1"/>
    </source>
</evidence>
<evidence type="ECO:0000259" key="5">
    <source>
        <dbReference type="PROSITE" id="PS51891"/>
    </source>
</evidence>
<name>A0A6S6T941_9GAMM</name>
<dbReference type="EMBL" id="CACVAV010000187">
    <property type="protein sequence ID" value="CAA6811673.1"/>
    <property type="molecule type" value="Genomic_DNA"/>
</dbReference>
<evidence type="ECO:0000256" key="4">
    <source>
        <dbReference type="ARBA" id="ARBA00023239"/>
    </source>
</evidence>
<sequence length="135" mass="15395">MSDKVKGSCLCGKVSFTLVNEFKQFHLCHCLQCRKITGSAHASNLFISPERIEWDSGQDLIKTFDHPDNNFRKVFCSECGSGLPYESRRIPMLIVPAGSLDDEPNMEPMDHIFWTERADWYECAKDKPAFDAFPA</sequence>
<dbReference type="AlphaFoldDB" id="A0A6S6T941"/>
<dbReference type="PROSITE" id="PS51891">
    <property type="entry name" value="CENP_V_GFA"/>
    <property type="match status" value="1"/>
</dbReference>
<dbReference type="PANTHER" id="PTHR33337:SF40">
    <property type="entry name" value="CENP-V_GFA DOMAIN-CONTAINING PROTEIN-RELATED"/>
    <property type="match status" value="1"/>
</dbReference>
<organism evidence="6">
    <name type="scientific">uncultured Thiotrichaceae bacterium</name>
    <dbReference type="NCBI Taxonomy" id="298394"/>
    <lineage>
        <taxon>Bacteria</taxon>
        <taxon>Pseudomonadati</taxon>
        <taxon>Pseudomonadota</taxon>
        <taxon>Gammaproteobacteria</taxon>
        <taxon>Thiotrichales</taxon>
        <taxon>Thiotrichaceae</taxon>
        <taxon>environmental samples</taxon>
    </lineage>
</organism>
<dbReference type="Pfam" id="PF04828">
    <property type="entry name" value="GFA"/>
    <property type="match status" value="1"/>
</dbReference>
<evidence type="ECO:0000256" key="2">
    <source>
        <dbReference type="ARBA" id="ARBA00022723"/>
    </source>
</evidence>
<comment type="similarity">
    <text evidence="1">Belongs to the Gfa family.</text>
</comment>
<dbReference type="InterPro" id="IPR011057">
    <property type="entry name" value="Mss4-like_sf"/>
</dbReference>
<dbReference type="Gene3D" id="3.90.1590.10">
    <property type="entry name" value="glutathione-dependent formaldehyde- activating enzyme (gfa)"/>
    <property type="match status" value="1"/>
</dbReference>
<dbReference type="GO" id="GO:0016846">
    <property type="term" value="F:carbon-sulfur lyase activity"/>
    <property type="evidence" value="ECO:0007669"/>
    <property type="project" value="InterPro"/>
</dbReference>
<evidence type="ECO:0000256" key="1">
    <source>
        <dbReference type="ARBA" id="ARBA00005495"/>
    </source>
</evidence>
<evidence type="ECO:0000256" key="3">
    <source>
        <dbReference type="ARBA" id="ARBA00022833"/>
    </source>
</evidence>
<keyword evidence="3" id="KW-0862">Zinc</keyword>
<accession>A0A6S6T941</accession>